<gene>
    <name evidence="8" type="primary">nirD</name>
    <name evidence="8" type="ORF">ACFQ16_13235</name>
</gene>
<keyword evidence="4" id="KW-0408">Iron</keyword>
<organism evidence="8 9">
    <name type="scientific">Saccharopolyspora rosea</name>
    <dbReference type="NCBI Taxonomy" id="524884"/>
    <lineage>
        <taxon>Bacteria</taxon>
        <taxon>Bacillati</taxon>
        <taxon>Actinomycetota</taxon>
        <taxon>Actinomycetes</taxon>
        <taxon>Pseudonocardiales</taxon>
        <taxon>Pseudonocardiaceae</taxon>
        <taxon>Saccharopolyspora</taxon>
    </lineage>
</organism>
<dbReference type="InterPro" id="IPR036922">
    <property type="entry name" value="Rieske_2Fe-2S_sf"/>
</dbReference>
<keyword evidence="2" id="KW-0479">Metal-binding</keyword>
<keyword evidence="3" id="KW-0560">Oxidoreductase</keyword>
<sequence>MTWYEICRYDHLQPEFGMSALVGDRVVALFRTRDDELFAVGGVDPFCGAGVISRGIVGDRAGEPVVASPMLKQVFSLRTGRCLDAPEAGLPVYPVRRRDEVVEVAVG</sequence>
<dbReference type="PANTHER" id="PTHR40562">
    <property type="match status" value="1"/>
</dbReference>
<dbReference type="NCBIfam" id="TIGR02378">
    <property type="entry name" value="nirD_assim_sml"/>
    <property type="match status" value="1"/>
</dbReference>
<evidence type="ECO:0000256" key="4">
    <source>
        <dbReference type="ARBA" id="ARBA00023004"/>
    </source>
</evidence>
<evidence type="ECO:0000313" key="8">
    <source>
        <dbReference type="EMBL" id="MFD0920712.1"/>
    </source>
</evidence>
<reference evidence="9" key="1">
    <citation type="journal article" date="2019" name="Int. J. Syst. Evol. Microbiol.">
        <title>The Global Catalogue of Microorganisms (GCM) 10K type strain sequencing project: providing services to taxonomists for standard genome sequencing and annotation.</title>
        <authorList>
            <consortium name="The Broad Institute Genomics Platform"/>
            <consortium name="The Broad Institute Genome Sequencing Center for Infectious Disease"/>
            <person name="Wu L."/>
            <person name="Ma J."/>
        </authorList>
    </citation>
    <scope>NUCLEOTIDE SEQUENCE [LARGE SCALE GENOMIC DNA]</scope>
    <source>
        <strain evidence="9">CCUG 56401</strain>
    </source>
</reference>
<evidence type="ECO:0000256" key="1">
    <source>
        <dbReference type="ARBA" id="ARBA00022714"/>
    </source>
</evidence>
<keyword evidence="5" id="KW-0411">Iron-sulfur</keyword>
<evidence type="ECO:0000256" key="2">
    <source>
        <dbReference type="ARBA" id="ARBA00022723"/>
    </source>
</evidence>
<dbReference type="Gene3D" id="2.102.10.10">
    <property type="entry name" value="Rieske [2Fe-2S] iron-sulphur domain"/>
    <property type="match status" value="1"/>
</dbReference>
<evidence type="ECO:0000256" key="6">
    <source>
        <dbReference type="ARBA" id="ARBA00023063"/>
    </source>
</evidence>
<dbReference type="Pfam" id="PF13806">
    <property type="entry name" value="Rieske_2"/>
    <property type="match status" value="1"/>
</dbReference>
<evidence type="ECO:0000313" key="9">
    <source>
        <dbReference type="Proteomes" id="UP001597018"/>
    </source>
</evidence>
<dbReference type="InterPro" id="IPR012748">
    <property type="entry name" value="Rieske-like_NirD"/>
</dbReference>
<dbReference type="PROSITE" id="PS51296">
    <property type="entry name" value="RIESKE"/>
    <property type="match status" value="1"/>
</dbReference>
<name>A0ABW3FWI1_9PSEU</name>
<dbReference type="EMBL" id="JBHTIW010000008">
    <property type="protein sequence ID" value="MFD0920712.1"/>
    <property type="molecule type" value="Genomic_DNA"/>
</dbReference>
<proteinExistence type="predicted"/>
<dbReference type="Proteomes" id="UP001597018">
    <property type="component" value="Unassembled WGS sequence"/>
</dbReference>
<dbReference type="PANTHER" id="PTHR40562:SF1">
    <property type="entry name" value="NITRITE REDUCTASE (NADH) SMALL SUBUNIT"/>
    <property type="match status" value="1"/>
</dbReference>
<dbReference type="PROSITE" id="PS51300">
    <property type="entry name" value="NIRD"/>
    <property type="match status" value="1"/>
</dbReference>
<evidence type="ECO:0000256" key="5">
    <source>
        <dbReference type="ARBA" id="ARBA00023014"/>
    </source>
</evidence>
<dbReference type="InterPro" id="IPR017941">
    <property type="entry name" value="Rieske_2Fe-2S"/>
</dbReference>
<accession>A0ABW3FWI1</accession>
<evidence type="ECO:0000259" key="7">
    <source>
        <dbReference type="PROSITE" id="PS51296"/>
    </source>
</evidence>
<keyword evidence="9" id="KW-1185">Reference proteome</keyword>
<evidence type="ECO:0000256" key="3">
    <source>
        <dbReference type="ARBA" id="ARBA00023002"/>
    </source>
</evidence>
<dbReference type="RefSeq" id="WP_263253844.1">
    <property type="nucleotide sequence ID" value="NZ_BAABLT010000006.1"/>
</dbReference>
<dbReference type="InterPro" id="IPR017881">
    <property type="entry name" value="NirD"/>
</dbReference>
<protein>
    <submittedName>
        <fullName evidence="8">Nitrite reductase small subunit NirD</fullName>
    </submittedName>
</protein>
<keyword evidence="1" id="KW-0001">2Fe-2S</keyword>
<dbReference type="SUPFAM" id="SSF50022">
    <property type="entry name" value="ISP domain"/>
    <property type="match status" value="1"/>
</dbReference>
<comment type="caution">
    <text evidence="8">The sequence shown here is derived from an EMBL/GenBank/DDBJ whole genome shotgun (WGS) entry which is preliminary data.</text>
</comment>
<keyword evidence="6" id="KW-0534">Nitrate assimilation</keyword>
<dbReference type="CDD" id="cd03529">
    <property type="entry name" value="Rieske_NirD"/>
    <property type="match status" value="1"/>
</dbReference>
<feature type="domain" description="Rieske" evidence="7">
    <location>
        <begin position="4"/>
        <end position="104"/>
    </location>
</feature>